<keyword evidence="3" id="KW-0808">Transferase</keyword>
<feature type="transmembrane region" description="Helical" evidence="1">
    <location>
        <begin position="141"/>
        <end position="158"/>
    </location>
</feature>
<dbReference type="PANTHER" id="PTHR23028:SF53">
    <property type="entry name" value="ACYL_TRANSF_3 DOMAIN-CONTAINING PROTEIN"/>
    <property type="match status" value="1"/>
</dbReference>
<keyword evidence="4" id="KW-1185">Reference proteome</keyword>
<feature type="transmembrane region" description="Helical" evidence="1">
    <location>
        <begin position="83"/>
        <end position="105"/>
    </location>
</feature>
<protein>
    <submittedName>
        <fullName evidence="3">Peptidoglycan/LPS O-acetylase OafA/YrhL, contains acyltransferase and SGNH-hydrolase domains</fullName>
    </submittedName>
</protein>
<proteinExistence type="predicted"/>
<feature type="domain" description="Acyltransferase 3" evidence="2">
    <location>
        <begin position="12"/>
        <end position="282"/>
    </location>
</feature>
<accession>A0A1C4F828</accession>
<organism evidence="3 4">
    <name type="scientific">Chitinophaga costaii</name>
    <dbReference type="NCBI Taxonomy" id="1335309"/>
    <lineage>
        <taxon>Bacteria</taxon>
        <taxon>Pseudomonadati</taxon>
        <taxon>Bacteroidota</taxon>
        <taxon>Chitinophagia</taxon>
        <taxon>Chitinophagales</taxon>
        <taxon>Chitinophagaceae</taxon>
        <taxon>Chitinophaga</taxon>
    </lineage>
</organism>
<evidence type="ECO:0000313" key="3">
    <source>
        <dbReference type="EMBL" id="SCC51952.1"/>
    </source>
</evidence>
<keyword evidence="3" id="KW-0378">Hydrolase</keyword>
<sequence>MGLPFAKHYLTGGKRPELKTYFLRRVTRLEPPYILVMILLFTYIVFVQHKYAFGVLLPDLLHSLTYTFNFFHPRLVLPTVNPVAWSLEIEVQFYILATLLAAAFFKSTSTVTRRTKIIQSAVLFILLKSFYQPPFRLLYDQVQYFLIGFLLADLYLVPMNLHINPRLAALLGGIMLFAIWLYAPSGSKNWFQVFIWGLALPFMIFILYYVTLFTPFWKAVFSKRILVTIGGMCYTIYLIHCSIIFIVLNSIMRYRFSKWYAFNWVALAWIVMFVTLLISIFFFLLVEKPFMEKIWYKKLLFQKRKHLK</sequence>
<evidence type="ECO:0000313" key="4">
    <source>
        <dbReference type="Proteomes" id="UP000242818"/>
    </source>
</evidence>
<keyword evidence="1" id="KW-0812">Transmembrane</keyword>
<dbReference type="GO" id="GO:0016020">
    <property type="term" value="C:membrane"/>
    <property type="evidence" value="ECO:0007669"/>
    <property type="project" value="TreeGrafter"/>
</dbReference>
<reference evidence="3 4" key="1">
    <citation type="submission" date="2016-08" db="EMBL/GenBank/DDBJ databases">
        <authorList>
            <person name="Seilhamer J.J."/>
        </authorList>
    </citation>
    <scope>NUCLEOTIDE SEQUENCE [LARGE SCALE GENOMIC DNA]</scope>
    <source>
        <strain evidence="3 4">A37T2</strain>
    </source>
</reference>
<dbReference type="AlphaFoldDB" id="A0A1C4F828"/>
<evidence type="ECO:0000259" key="2">
    <source>
        <dbReference type="Pfam" id="PF01757"/>
    </source>
</evidence>
<gene>
    <name evidence="3" type="ORF">GA0116948_11284</name>
</gene>
<dbReference type="Pfam" id="PF01757">
    <property type="entry name" value="Acyl_transf_3"/>
    <property type="match status" value="1"/>
</dbReference>
<dbReference type="GO" id="GO:0000271">
    <property type="term" value="P:polysaccharide biosynthetic process"/>
    <property type="evidence" value="ECO:0007669"/>
    <property type="project" value="TreeGrafter"/>
</dbReference>
<feature type="transmembrane region" description="Helical" evidence="1">
    <location>
        <begin position="167"/>
        <end position="183"/>
    </location>
</feature>
<keyword evidence="1" id="KW-1133">Transmembrane helix</keyword>
<feature type="transmembrane region" description="Helical" evidence="1">
    <location>
        <begin position="189"/>
        <end position="213"/>
    </location>
</feature>
<keyword evidence="1" id="KW-0472">Membrane</keyword>
<dbReference type="GO" id="GO:0016787">
    <property type="term" value="F:hydrolase activity"/>
    <property type="evidence" value="ECO:0007669"/>
    <property type="project" value="UniProtKB-KW"/>
</dbReference>
<dbReference type="InterPro" id="IPR002656">
    <property type="entry name" value="Acyl_transf_3_dom"/>
</dbReference>
<dbReference type="STRING" id="1335309.GA0116948_11284"/>
<dbReference type="GO" id="GO:0016747">
    <property type="term" value="F:acyltransferase activity, transferring groups other than amino-acyl groups"/>
    <property type="evidence" value="ECO:0007669"/>
    <property type="project" value="InterPro"/>
</dbReference>
<feature type="transmembrane region" description="Helical" evidence="1">
    <location>
        <begin position="260"/>
        <end position="286"/>
    </location>
</feature>
<dbReference type="EMBL" id="FMAR01000012">
    <property type="protein sequence ID" value="SCC51952.1"/>
    <property type="molecule type" value="Genomic_DNA"/>
</dbReference>
<dbReference type="PANTHER" id="PTHR23028">
    <property type="entry name" value="ACETYLTRANSFERASE"/>
    <property type="match status" value="1"/>
</dbReference>
<keyword evidence="3" id="KW-0012">Acyltransferase</keyword>
<feature type="transmembrane region" description="Helical" evidence="1">
    <location>
        <begin position="33"/>
        <end position="53"/>
    </location>
</feature>
<dbReference type="Proteomes" id="UP000242818">
    <property type="component" value="Unassembled WGS sequence"/>
</dbReference>
<evidence type="ECO:0000256" key="1">
    <source>
        <dbReference type="SAM" id="Phobius"/>
    </source>
</evidence>
<feature type="transmembrane region" description="Helical" evidence="1">
    <location>
        <begin position="225"/>
        <end position="248"/>
    </location>
</feature>
<name>A0A1C4F828_9BACT</name>
<dbReference type="InterPro" id="IPR050879">
    <property type="entry name" value="Acyltransferase_3"/>
</dbReference>